<dbReference type="EMBL" id="BORQ01000001">
    <property type="protein sequence ID" value="GIO30255.1"/>
    <property type="molecule type" value="Genomic_DNA"/>
</dbReference>
<protein>
    <submittedName>
        <fullName evidence="1">Uncharacterized protein</fullName>
    </submittedName>
</protein>
<sequence length="47" mass="5126">MQKIPRGRIGSVVETQKTGAQMFHELPVFACFGVPSPEKPGIWAVIS</sequence>
<dbReference type="Proteomes" id="UP000679779">
    <property type="component" value="Unassembled WGS sequence"/>
</dbReference>
<reference evidence="1" key="1">
    <citation type="submission" date="2021-03" db="EMBL/GenBank/DDBJ databases">
        <title>Antimicrobial resistance genes in bacteria isolated from Japanese honey, and their potential for conferring macrolide and lincosamide resistance in the American foulbrood pathogen Paenibacillus larvae.</title>
        <authorList>
            <person name="Okamoto M."/>
            <person name="Kumagai M."/>
            <person name="Kanamori H."/>
            <person name="Takamatsu D."/>
        </authorList>
    </citation>
    <scope>NUCLEOTIDE SEQUENCE</scope>
    <source>
        <strain evidence="1">J2TS6</strain>
    </source>
</reference>
<name>A0A919XFY8_9BACL</name>
<dbReference type="AlphaFoldDB" id="A0A919XFY8"/>
<organism evidence="1 2">
    <name type="scientific">Paenibacillus albilobatus</name>
    <dbReference type="NCBI Taxonomy" id="2716884"/>
    <lineage>
        <taxon>Bacteria</taxon>
        <taxon>Bacillati</taxon>
        <taxon>Bacillota</taxon>
        <taxon>Bacilli</taxon>
        <taxon>Bacillales</taxon>
        <taxon>Paenibacillaceae</taxon>
        <taxon>Paenibacillus</taxon>
    </lineage>
</organism>
<keyword evidence="2" id="KW-1185">Reference proteome</keyword>
<accession>A0A919XFY8</accession>
<proteinExistence type="predicted"/>
<evidence type="ECO:0000313" key="2">
    <source>
        <dbReference type="Proteomes" id="UP000679779"/>
    </source>
</evidence>
<evidence type="ECO:0000313" key="1">
    <source>
        <dbReference type="EMBL" id="GIO30255.1"/>
    </source>
</evidence>
<comment type="caution">
    <text evidence="1">The sequence shown here is derived from an EMBL/GenBank/DDBJ whole genome shotgun (WGS) entry which is preliminary data.</text>
</comment>
<gene>
    <name evidence="1" type="ORF">J2TS6_13960</name>
</gene>